<dbReference type="EMBL" id="ACOU01000002">
    <property type="protein sequence ID" value="EKX73550.1"/>
    <property type="molecule type" value="Genomic_DNA"/>
</dbReference>
<keyword evidence="1" id="KW-0732">Signal</keyword>
<proteinExistence type="predicted"/>
<dbReference type="InterPro" id="IPR007480">
    <property type="entry name" value="DUF529"/>
</dbReference>
<dbReference type="AlphaFoldDB" id="L1LE73"/>
<sequence>MIAIWSFVILLVPVFAPLPVTAQRRVLDISRPINPEEVIVSEYNEEGLTYRLFLPRVHILIGKVIDRDRLIWLAPSRFENCSSFRVVRDGNNIVFALLRSKLGYETKNYYFMYVEAPPSDRAERSFLASLVSPWRLIPESEYRERLATMVNRKFDLSAHYDYRFFNIQNYQELGIPSYIYTPREEYLVKRVMDGDDIIWQSTRPEERCSLILLHGGELHSDYIRRQNRENKRVLRLYIHHHGGKDSLYFEKTGTGWVPITREAFYEEMEHGAEDQVTKL</sequence>
<feature type="signal peptide" evidence="1">
    <location>
        <begin position="1"/>
        <end position="22"/>
    </location>
</feature>
<evidence type="ECO:0000256" key="1">
    <source>
        <dbReference type="SAM" id="SignalP"/>
    </source>
</evidence>
<dbReference type="VEuPathDB" id="PiroplasmaDB:BEWA_035860"/>
<dbReference type="RefSeq" id="XP_004833002.1">
    <property type="nucleotide sequence ID" value="XM_004832945.1"/>
</dbReference>
<organism evidence="2 3">
    <name type="scientific">Theileria equi strain WA</name>
    <dbReference type="NCBI Taxonomy" id="1537102"/>
    <lineage>
        <taxon>Eukaryota</taxon>
        <taxon>Sar</taxon>
        <taxon>Alveolata</taxon>
        <taxon>Apicomplexa</taxon>
        <taxon>Aconoidasida</taxon>
        <taxon>Piroplasmida</taxon>
        <taxon>Theileriidae</taxon>
        <taxon>Theileria</taxon>
    </lineage>
</organism>
<accession>L1LE73</accession>
<dbReference type="Pfam" id="PF04385">
    <property type="entry name" value="FAINT"/>
    <property type="match status" value="2"/>
</dbReference>
<reference evidence="2 3" key="1">
    <citation type="journal article" date="2012" name="BMC Genomics">
        <title>Comparative genomic analysis and phylogenetic position of Theileria equi.</title>
        <authorList>
            <person name="Kappmeyer L.S."/>
            <person name="Thiagarajan M."/>
            <person name="Herndon D.R."/>
            <person name="Ramsay J.D."/>
            <person name="Caler E."/>
            <person name="Djikeng A."/>
            <person name="Gillespie J.J."/>
            <person name="Lau A.O."/>
            <person name="Roalson E.H."/>
            <person name="Silva J.C."/>
            <person name="Silva M.G."/>
            <person name="Suarez C.E."/>
            <person name="Ueti M.W."/>
            <person name="Nene V.M."/>
            <person name="Mealey R.H."/>
            <person name="Knowles D.P."/>
            <person name="Brayton K.A."/>
        </authorList>
    </citation>
    <scope>NUCLEOTIDE SEQUENCE [LARGE SCALE GENOMIC DNA]</scope>
    <source>
        <strain evidence="2 3">WA</strain>
    </source>
</reference>
<feature type="chain" id="PRO_5003952419" evidence="1">
    <location>
        <begin position="23"/>
        <end position="279"/>
    </location>
</feature>
<gene>
    <name evidence="2" type="ORF">BEWA_035860</name>
</gene>
<dbReference type="Proteomes" id="UP000031512">
    <property type="component" value="Unassembled WGS sequence"/>
</dbReference>
<comment type="caution">
    <text evidence="2">The sequence shown here is derived from an EMBL/GenBank/DDBJ whole genome shotgun (WGS) entry which is preliminary data.</text>
</comment>
<evidence type="ECO:0000313" key="2">
    <source>
        <dbReference type="EMBL" id="EKX73550.1"/>
    </source>
</evidence>
<protein>
    <submittedName>
        <fullName evidence="2">Signal peptide containing protein</fullName>
    </submittedName>
</protein>
<dbReference type="KEGG" id="beq:BEWA_035860"/>
<evidence type="ECO:0000313" key="3">
    <source>
        <dbReference type="Proteomes" id="UP000031512"/>
    </source>
</evidence>
<dbReference type="GeneID" id="15807954"/>
<keyword evidence="3" id="KW-1185">Reference proteome</keyword>
<name>L1LE73_THEEQ</name>